<proteinExistence type="predicted"/>
<gene>
    <name evidence="3" type="ORF">FFV09_12940</name>
</gene>
<dbReference type="OrthoDB" id="1707591at2"/>
<organism evidence="3 4">
    <name type="scientific">Saccharibacillus brassicae</name>
    <dbReference type="NCBI Taxonomy" id="2583377"/>
    <lineage>
        <taxon>Bacteria</taxon>
        <taxon>Bacillati</taxon>
        <taxon>Bacillota</taxon>
        <taxon>Bacilli</taxon>
        <taxon>Bacillales</taxon>
        <taxon>Paenibacillaceae</taxon>
        <taxon>Saccharibacillus</taxon>
    </lineage>
</organism>
<dbReference type="AlphaFoldDB" id="A0A4Y6UZ84"/>
<reference evidence="3 4" key="1">
    <citation type="submission" date="2019-06" db="EMBL/GenBank/DDBJ databases">
        <title>Saccharibacillus brassicae sp. nov., an endophytic bacterium isolated from Chinese cabbage seeds (Brassica pekinensis).</title>
        <authorList>
            <person name="Jiang L."/>
            <person name="Lee J."/>
            <person name="Kim S.W."/>
        </authorList>
    </citation>
    <scope>NUCLEOTIDE SEQUENCE [LARGE SCALE GENOMIC DNA]</scope>
    <source>
        <strain evidence="4">KCTC 43072 / ATSA2</strain>
    </source>
</reference>
<evidence type="ECO:0000256" key="1">
    <source>
        <dbReference type="SAM" id="MobiDB-lite"/>
    </source>
</evidence>
<feature type="chain" id="PRO_5039464666" evidence="2">
    <location>
        <begin position="31"/>
        <end position="337"/>
    </location>
</feature>
<feature type="region of interest" description="Disordered" evidence="1">
    <location>
        <begin position="32"/>
        <end position="71"/>
    </location>
</feature>
<keyword evidence="4" id="KW-1185">Reference proteome</keyword>
<sequence length="337" mass="36602">MSGTRNRTSKKIPALAAIALMTALTGSAFPAERAAAASAGQEPSPSGREAKAAQNGSKPRRDHAAASAGETSGEAAAAAFAKLSARSDVPGMWKHIEAQAARSAPSTVTVWLRRLEAVQAKRLTLMEEQLGAEKVQSALSGAKLFGYADGRWLRGARTGNAAADALLREIETEGYVLDVTEGYYFPKIDYGRYRKQADRVSRRYAEYLTIRADETRSEVTKDAGLIVSWQELLERAERQSVYLQRYADSPESAVVAQMYRQSVYLVLYGTDNVPLFDSATRRIDPDAEAAYGRHARKGGTSAFARMLRAYVSVLEQGGGKLTPAAEKFRDARNPAKS</sequence>
<evidence type="ECO:0000256" key="2">
    <source>
        <dbReference type="SAM" id="SignalP"/>
    </source>
</evidence>
<dbReference type="Proteomes" id="UP000316968">
    <property type="component" value="Chromosome"/>
</dbReference>
<accession>A0A4Y6UZ84</accession>
<dbReference type="RefSeq" id="WP_141448216.1">
    <property type="nucleotide sequence ID" value="NZ_CP041217.1"/>
</dbReference>
<protein>
    <submittedName>
        <fullName evidence="3">Uncharacterized protein</fullName>
    </submittedName>
</protein>
<feature type="signal peptide" evidence="2">
    <location>
        <begin position="1"/>
        <end position="30"/>
    </location>
</feature>
<feature type="compositionally biased region" description="Low complexity" evidence="1">
    <location>
        <begin position="32"/>
        <end position="47"/>
    </location>
</feature>
<keyword evidence="2" id="KW-0732">Signal</keyword>
<name>A0A4Y6UZ84_SACBS</name>
<evidence type="ECO:0000313" key="3">
    <source>
        <dbReference type="EMBL" id="QDH21671.1"/>
    </source>
</evidence>
<dbReference type="KEGG" id="saca:FFV09_12940"/>
<evidence type="ECO:0000313" key="4">
    <source>
        <dbReference type="Proteomes" id="UP000316968"/>
    </source>
</evidence>
<dbReference type="EMBL" id="CP041217">
    <property type="protein sequence ID" value="QDH21671.1"/>
    <property type="molecule type" value="Genomic_DNA"/>
</dbReference>